<dbReference type="NCBIfam" id="NF040653">
    <property type="entry name" value="Rv1535_dom"/>
    <property type="match status" value="1"/>
</dbReference>
<name>A0ABU5XKE4_9MYCO</name>
<comment type="caution">
    <text evidence="1">The sequence shown here is derived from an EMBL/GenBank/DDBJ whole genome shotgun (WGS) entry which is preliminary data.</text>
</comment>
<protein>
    <submittedName>
        <fullName evidence="1">Rv1535 domain-containing protein</fullName>
    </submittedName>
</protein>
<organism evidence="1 2">
    <name type="scientific">[Mycobacterium] crassicus</name>
    <dbReference type="NCBI Taxonomy" id="2872309"/>
    <lineage>
        <taxon>Bacteria</taxon>
        <taxon>Bacillati</taxon>
        <taxon>Actinomycetota</taxon>
        <taxon>Actinomycetes</taxon>
        <taxon>Mycobacteriales</taxon>
        <taxon>Mycobacteriaceae</taxon>
        <taxon>Mycolicibacter</taxon>
    </lineage>
</organism>
<accession>A0ABU5XKE4</accession>
<reference evidence="1 2" key="1">
    <citation type="submission" date="2023-12" db="EMBL/GenBank/DDBJ databases">
        <title>Description of new species of Mycobacterium terrae complex isolated from sewage at the Sao Paulo Zoological Park Foundation in Brazil.</title>
        <authorList>
            <person name="Romagnoli C.L."/>
            <person name="Conceicao E.C."/>
            <person name="Machado E."/>
            <person name="Barreto L.B.P.F."/>
            <person name="Sharma A."/>
            <person name="Silva N.M."/>
            <person name="Marques L.E."/>
            <person name="Juliana M.A."/>
            <person name="Lourenco M.C.S."/>
            <person name="Digiampietri L.A."/>
            <person name="Suffys P.N."/>
            <person name="Viana-Niero C."/>
        </authorList>
    </citation>
    <scope>NUCLEOTIDE SEQUENCE [LARGE SCALE GENOMIC DNA]</scope>
    <source>
        <strain evidence="1 2">MYC098</strain>
    </source>
</reference>
<evidence type="ECO:0000313" key="1">
    <source>
        <dbReference type="EMBL" id="MEB3021581.1"/>
    </source>
</evidence>
<sequence length="57" mass="6161">MRATEVLAEPLAEVTAILLTVPIVELYALLWRAGVLEVELPASKRRPAEVPALRPAG</sequence>
<dbReference type="EMBL" id="JAYJJR010000006">
    <property type="protein sequence ID" value="MEB3021581.1"/>
    <property type="molecule type" value="Genomic_DNA"/>
</dbReference>
<dbReference type="RefSeq" id="WP_225405188.1">
    <property type="nucleotide sequence ID" value="NZ_JAYJJR010000006.1"/>
</dbReference>
<gene>
    <name evidence="1" type="ORF">K6T79_11035</name>
</gene>
<keyword evidence="2" id="KW-1185">Reference proteome</keyword>
<dbReference type="Proteomes" id="UP001299596">
    <property type="component" value="Unassembled WGS sequence"/>
</dbReference>
<proteinExistence type="predicted"/>
<evidence type="ECO:0000313" key="2">
    <source>
        <dbReference type="Proteomes" id="UP001299596"/>
    </source>
</evidence>